<name>A0A1S8D682_9PROT</name>
<accession>A0A1S8D682</accession>
<dbReference type="SUPFAM" id="SSF52141">
    <property type="entry name" value="Uracil-DNA glycosylase-like"/>
    <property type="match status" value="1"/>
</dbReference>
<dbReference type="OrthoDB" id="5290748at2"/>
<evidence type="ECO:0000256" key="2">
    <source>
        <dbReference type="ARBA" id="ARBA00006521"/>
    </source>
</evidence>
<feature type="region of interest" description="Disordered" evidence="12">
    <location>
        <begin position="85"/>
        <end position="105"/>
    </location>
</feature>
<dbReference type="RefSeq" id="WP_058389458.1">
    <property type="nucleotide sequence ID" value="NZ_LLWF02000038.1"/>
</dbReference>
<dbReference type="AlphaFoldDB" id="A0A1S8D682"/>
<comment type="similarity">
    <text evidence="2">Belongs to the uracil-DNA glycosylase (UDG) superfamily. Type 4 (UDGa) family.</text>
</comment>
<dbReference type="InterPro" id="IPR005122">
    <property type="entry name" value="Uracil-DNA_glycosylase-like"/>
</dbReference>
<reference evidence="14" key="1">
    <citation type="submission" date="2016-12" db="EMBL/GenBank/DDBJ databases">
        <title>Draft genome sequence of Roseomonas mucosa strain AU37, isolated from a peripheral intravenous catheter.</title>
        <authorList>
            <person name="Choudhury M.A."/>
            <person name="Sidjabat H.E."/>
            <person name="Wailan A.M."/>
            <person name="Zhang L."/>
            <person name="Marsh N.M."/>
            <person name="Rickard C.M."/>
            <person name="Davies M."/>
            <person name="Mcmillan D.J."/>
        </authorList>
    </citation>
    <scope>NUCLEOTIDE SEQUENCE [LARGE SCALE GENOMIC DNA]</scope>
    <source>
        <strain evidence="14">AU37</strain>
    </source>
</reference>
<keyword evidence="11" id="KW-0234">DNA repair</keyword>
<proteinExistence type="inferred from homology"/>
<evidence type="ECO:0000256" key="1">
    <source>
        <dbReference type="ARBA" id="ARBA00001400"/>
    </source>
</evidence>
<evidence type="ECO:0000256" key="9">
    <source>
        <dbReference type="ARBA" id="ARBA00023004"/>
    </source>
</evidence>
<keyword evidence="9" id="KW-0408">Iron</keyword>
<gene>
    <name evidence="14" type="ORF">APZ41_012305</name>
</gene>
<dbReference type="GO" id="GO:0051539">
    <property type="term" value="F:4 iron, 4 sulfur cluster binding"/>
    <property type="evidence" value="ECO:0007669"/>
    <property type="project" value="UniProtKB-KW"/>
</dbReference>
<evidence type="ECO:0000256" key="3">
    <source>
        <dbReference type="ARBA" id="ARBA00012030"/>
    </source>
</evidence>
<keyword evidence="8" id="KW-0378">Hydrolase</keyword>
<evidence type="ECO:0000256" key="12">
    <source>
        <dbReference type="SAM" id="MobiDB-lite"/>
    </source>
</evidence>
<dbReference type="STRING" id="207340.APZ41_012305"/>
<evidence type="ECO:0000259" key="13">
    <source>
        <dbReference type="SMART" id="SM00986"/>
    </source>
</evidence>
<evidence type="ECO:0000256" key="7">
    <source>
        <dbReference type="ARBA" id="ARBA00022763"/>
    </source>
</evidence>
<dbReference type="GO" id="GO:0006281">
    <property type="term" value="P:DNA repair"/>
    <property type="evidence" value="ECO:0007669"/>
    <property type="project" value="UniProtKB-KW"/>
</dbReference>
<dbReference type="InterPro" id="IPR036895">
    <property type="entry name" value="Uracil-DNA_glycosylase-like_sf"/>
</dbReference>
<comment type="caution">
    <text evidence="14">The sequence shown here is derived from an EMBL/GenBank/DDBJ whole genome shotgun (WGS) entry which is preliminary data.</text>
</comment>
<evidence type="ECO:0000313" key="15">
    <source>
        <dbReference type="Proteomes" id="UP000054844"/>
    </source>
</evidence>
<evidence type="ECO:0000256" key="5">
    <source>
        <dbReference type="ARBA" id="ARBA00022485"/>
    </source>
</evidence>
<organism evidence="14 15">
    <name type="scientific">Roseomonas mucosa</name>
    <dbReference type="NCBI Taxonomy" id="207340"/>
    <lineage>
        <taxon>Bacteria</taxon>
        <taxon>Pseudomonadati</taxon>
        <taxon>Pseudomonadota</taxon>
        <taxon>Alphaproteobacteria</taxon>
        <taxon>Acetobacterales</taxon>
        <taxon>Roseomonadaceae</taxon>
        <taxon>Roseomonas</taxon>
    </lineage>
</organism>
<keyword evidence="5" id="KW-0004">4Fe-4S</keyword>
<dbReference type="EMBL" id="LLWF02000038">
    <property type="protein sequence ID" value="ONH82895.1"/>
    <property type="molecule type" value="Genomic_DNA"/>
</dbReference>
<evidence type="ECO:0000256" key="11">
    <source>
        <dbReference type="ARBA" id="ARBA00023204"/>
    </source>
</evidence>
<dbReference type="PANTHER" id="PTHR33693">
    <property type="entry name" value="TYPE-5 URACIL-DNA GLYCOSYLASE"/>
    <property type="match status" value="1"/>
</dbReference>
<dbReference type="Pfam" id="PF03167">
    <property type="entry name" value="UDG"/>
    <property type="match status" value="1"/>
</dbReference>
<comment type="catalytic activity">
    <reaction evidence="1">
        <text>Hydrolyzes single-stranded DNA or mismatched double-stranded DNA and polynucleotides, releasing free uracil.</text>
        <dbReference type="EC" id="3.2.2.27"/>
    </reaction>
</comment>
<dbReference type="Gene3D" id="3.40.470.10">
    <property type="entry name" value="Uracil-DNA glycosylase-like domain"/>
    <property type="match status" value="1"/>
</dbReference>
<keyword evidence="6" id="KW-0479">Metal-binding</keyword>
<evidence type="ECO:0000256" key="6">
    <source>
        <dbReference type="ARBA" id="ARBA00022723"/>
    </source>
</evidence>
<feature type="compositionally biased region" description="Pro residues" evidence="12">
    <location>
        <begin position="96"/>
        <end position="105"/>
    </location>
</feature>
<protein>
    <recommendedName>
        <fullName evidence="4">Type-4 uracil-DNA glycosylase</fullName>
        <ecNumber evidence="3">3.2.2.27</ecNumber>
    </recommendedName>
</protein>
<dbReference type="NCBIfam" id="TIGR00758">
    <property type="entry name" value="UDG_fam4"/>
    <property type="match status" value="1"/>
</dbReference>
<keyword evidence="10" id="KW-0411">Iron-sulfur</keyword>
<dbReference type="PANTHER" id="PTHR33693:SF1">
    <property type="entry name" value="TYPE-4 URACIL-DNA GLYCOSYLASE"/>
    <property type="match status" value="1"/>
</dbReference>
<dbReference type="SMART" id="SM00986">
    <property type="entry name" value="UDG"/>
    <property type="match status" value="1"/>
</dbReference>
<dbReference type="CDD" id="cd10030">
    <property type="entry name" value="UDG-F4_TTUDGA_SPO1dp_like"/>
    <property type="match status" value="1"/>
</dbReference>
<keyword evidence="7" id="KW-0227">DNA damage</keyword>
<evidence type="ECO:0000256" key="8">
    <source>
        <dbReference type="ARBA" id="ARBA00022801"/>
    </source>
</evidence>
<dbReference type="SMART" id="SM00987">
    <property type="entry name" value="UreE_C"/>
    <property type="match status" value="1"/>
</dbReference>
<dbReference type="GO" id="GO:0046872">
    <property type="term" value="F:metal ion binding"/>
    <property type="evidence" value="ECO:0007669"/>
    <property type="project" value="UniProtKB-KW"/>
</dbReference>
<evidence type="ECO:0000313" key="14">
    <source>
        <dbReference type="EMBL" id="ONH82895.1"/>
    </source>
</evidence>
<evidence type="ECO:0000256" key="10">
    <source>
        <dbReference type="ARBA" id="ARBA00023014"/>
    </source>
</evidence>
<keyword evidence="15" id="KW-1185">Reference proteome</keyword>
<dbReference type="InterPro" id="IPR051536">
    <property type="entry name" value="UDG_Type-4/5"/>
</dbReference>
<dbReference type="InterPro" id="IPR005273">
    <property type="entry name" value="Ura-DNA_glyco_family4"/>
</dbReference>
<sequence>MDDAADTQQDGNALREALLAALSLQLGWGVDEALEAMALDRTVPRPEAATPGVAAGSTAWSAPGRVAGAVRDAGNSAGAREEAIGGLFPGDAAPSSPAPRRPAPRPAEVLAPAALRAADLAAGADSLEALKAAMERFDASLRDTATNIVFSDGVAESGLMLIGEAPGADEDRLGKPFVGVSGRLLDRMVASIGLDRTRNFYLTNILCWRPPGNRTPTDAEVSLFLPFARRHIALARPRHVVLLGGTAAKALLGAREGITRLRGRWHRLEIEGLGTVPALATLHPAYLLRQPSAKREAWQDLLTLRRALDGEVPKGF</sequence>
<dbReference type="EC" id="3.2.2.27" evidence="3"/>
<evidence type="ECO:0000256" key="4">
    <source>
        <dbReference type="ARBA" id="ARBA00019403"/>
    </source>
</evidence>
<feature type="domain" description="Uracil-DNA glycosylase-like" evidence="13">
    <location>
        <begin position="150"/>
        <end position="302"/>
    </location>
</feature>
<dbReference type="Proteomes" id="UP000054844">
    <property type="component" value="Unassembled WGS sequence"/>
</dbReference>
<dbReference type="GO" id="GO:0004844">
    <property type="term" value="F:uracil DNA N-glycosylase activity"/>
    <property type="evidence" value="ECO:0007669"/>
    <property type="project" value="UniProtKB-EC"/>
</dbReference>